<evidence type="ECO:0000256" key="2">
    <source>
        <dbReference type="ARBA" id="ARBA00005189"/>
    </source>
</evidence>
<keyword evidence="11" id="KW-1185">Reference proteome</keyword>
<dbReference type="Pfam" id="PF03007">
    <property type="entry name" value="WS_DGAT_cat"/>
    <property type="match status" value="1"/>
</dbReference>
<comment type="pathway">
    <text evidence="2">Lipid metabolism.</text>
</comment>
<dbReference type="GO" id="GO:0047196">
    <property type="term" value="F:long-chain-alcohol O-fatty-acyltransferase activity"/>
    <property type="evidence" value="ECO:0007669"/>
    <property type="project" value="UniProtKB-EC"/>
</dbReference>
<feature type="domain" description="O-acyltransferase WSD1 C-terminal" evidence="9">
    <location>
        <begin position="299"/>
        <end position="440"/>
    </location>
</feature>
<name>A0A7R9AFQ6_9CRUS</name>
<sequence length="458" mass="50960">MRRRSRRSEKTRNPADSVNWVESIWVESIRAESAAVCNMPSGETLEVSVDLSGRPDLEKIRRRFAAVLPGVKGGWKLASRGETRGGYLFWRRCPDFRVDDHVEFLLRGGRPAEYGDDRELCELLEERSNVAFLPDRPPWEALVIPKSSGEEYSLAFRYHHGLGDGVSMVRLFFRSLASRPAELLAPRNRRRMGFLRRVWFRVSGHLGIPANFVSSFVDRDRSNLVVAKVNGTRSFALSRPIGLDRLRRLRTREGATINEIFIAVLGGGLHRWMQEESAKTSAYFAVAVHHPDEETEMANRLSIVRLVLPVGSMEPGARLKLAKESTRGIHRPEALSTYYDVKMSGNLLPTWLAGWIVGDVPGSVDLSNVPGPKERVTLFGDDVTRAVAWSTLEANIGLSILLSSYAGEAWMTIAADTAVIPNRDRAESLLSAIHQELADLEAASESKSEGSFGPALVV</sequence>
<comment type="catalytic activity">
    <reaction evidence="6">
        <text>a long chain fatty alcohol + a fatty acyl-CoA = a long-chain alcohol wax ester + CoA</text>
        <dbReference type="Rhea" id="RHEA:38443"/>
        <dbReference type="ChEBI" id="CHEBI:17135"/>
        <dbReference type="ChEBI" id="CHEBI:57287"/>
        <dbReference type="ChEBI" id="CHEBI:77636"/>
        <dbReference type="ChEBI" id="CHEBI:235323"/>
        <dbReference type="EC" id="2.3.1.75"/>
    </reaction>
</comment>
<dbReference type="GO" id="GO:0004144">
    <property type="term" value="F:diacylglycerol O-acyltransferase activity"/>
    <property type="evidence" value="ECO:0007669"/>
    <property type="project" value="UniProtKB-EC"/>
</dbReference>
<evidence type="ECO:0000256" key="3">
    <source>
        <dbReference type="ARBA" id="ARBA00022679"/>
    </source>
</evidence>
<evidence type="ECO:0000256" key="6">
    <source>
        <dbReference type="ARBA" id="ARBA00047604"/>
    </source>
</evidence>
<organism evidence="10">
    <name type="scientific">Darwinula stevensoni</name>
    <dbReference type="NCBI Taxonomy" id="69355"/>
    <lineage>
        <taxon>Eukaryota</taxon>
        <taxon>Metazoa</taxon>
        <taxon>Ecdysozoa</taxon>
        <taxon>Arthropoda</taxon>
        <taxon>Crustacea</taxon>
        <taxon>Oligostraca</taxon>
        <taxon>Ostracoda</taxon>
        <taxon>Podocopa</taxon>
        <taxon>Podocopida</taxon>
        <taxon>Darwinulocopina</taxon>
        <taxon>Darwinuloidea</taxon>
        <taxon>Darwinulidae</taxon>
        <taxon>Darwinula</taxon>
    </lineage>
</organism>
<keyword evidence="4" id="KW-0012">Acyltransferase</keyword>
<keyword evidence="3" id="KW-0808">Transferase</keyword>
<dbReference type="GO" id="GO:0019432">
    <property type="term" value="P:triglyceride biosynthetic process"/>
    <property type="evidence" value="ECO:0007669"/>
    <property type="project" value="UniProtKB-UniPathway"/>
</dbReference>
<dbReference type="UniPathway" id="UPA00282"/>
<dbReference type="InterPro" id="IPR009721">
    <property type="entry name" value="O-acyltransferase_WSD1_C"/>
</dbReference>
<dbReference type="Pfam" id="PF06974">
    <property type="entry name" value="WS_DGAT_C"/>
    <property type="match status" value="1"/>
</dbReference>
<evidence type="ECO:0000313" key="10">
    <source>
        <dbReference type="EMBL" id="CAD7252917.1"/>
    </source>
</evidence>
<comment type="similarity">
    <text evidence="5">In the N-terminal section; belongs to the long-chain O-acyltransferase family.</text>
</comment>
<evidence type="ECO:0000256" key="4">
    <source>
        <dbReference type="ARBA" id="ARBA00023315"/>
    </source>
</evidence>
<dbReference type="OrthoDB" id="619536at2759"/>
<proteinExistence type="inferred from homology"/>
<accession>A0A7R9AFQ6</accession>
<dbReference type="AlphaFoldDB" id="A0A7R9AFQ6"/>
<evidence type="ECO:0000313" key="11">
    <source>
        <dbReference type="Proteomes" id="UP000677054"/>
    </source>
</evidence>
<evidence type="ECO:0000256" key="7">
    <source>
        <dbReference type="ARBA" id="ARBA00048109"/>
    </source>
</evidence>
<dbReference type="InterPro" id="IPR004255">
    <property type="entry name" value="O-acyltransferase_WSD1_N"/>
</dbReference>
<dbReference type="EMBL" id="CAJPEV010005027">
    <property type="protein sequence ID" value="CAG0902651.1"/>
    <property type="molecule type" value="Genomic_DNA"/>
</dbReference>
<evidence type="ECO:0000256" key="5">
    <source>
        <dbReference type="ARBA" id="ARBA00024360"/>
    </source>
</evidence>
<comment type="pathway">
    <text evidence="1">Glycerolipid metabolism; triacylglycerol biosynthesis.</text>
</comment>
<dbReference type="GO" id="GO:0005886">
    <property type="term" value="C:plasma membrane"/>
    <property type="evidence" value="ECO:0007669"/>
    <property type="project" value="TreeGrafter"/>
</dbReference>
<reference evidence="10" key="1">
    <citation type="submission" date="2020-11" db="EMBL/GenBank/DDBJ databases">
        <authorList>
            <person name="Tran Van P."/>
        </authorList>
    </citation>
    <scope>NUCLEOTIDE SEQUENCE</scope>
</reference>
<comment type="catalytic activity">
    <reaction evidence="7">
        <text>an acyl-CoA + a 1,2-diacyl-sn-glycerol = a triacyl-sn-glycerol + CoA</text>
        <dbReference type="Rhea" id="RHEA:10868"/>
        <dbReference type="ChEBI" id="CHEBI:17815"/>
        <dbReference type="ChEBI" id="CHEBI:57287"/>
        <dbReference type="ChEBI" id="CHEBI:58342"/>
        <dbReference type="ChEBI" id="CHEBI:64615"/>
        <dbReference type="EC" id="2.3.1.20"/>
    </reaction>
</comment>
<gene>
    <name evidence="10" type="ORF">DSTB1V02_LOCUS12668</name>
</gene>
<protein>
    <recommendedName>
        <fullName evidence="12">Diacylglycerol O-acyltransferase</fullName>
    </recommendedName>
</protein>
<feature type="domain" description="O-acyltransferase WSD1-like N-terminal" evidence="8">
    <location>
        <begin position="82"/>
        <end position="187"/>
    </location>
</feature>
<evidence type="ECO:0000259" key="8">
    <source>
        <dbReference type="Pfam" id="PF03007"/>
    </source>
</evidence>
<dbReference type="EMBL" id="LR904544">
    <property type="protein sequence ID" value="CAD7252917.1"/>
    <property type="molecule type" value="Genomic_DNA"/>
</dbReference>
<evidence type="ECO:0008006" key="12">
    <source>
        <dbReference type="Google" id="ProtNLM"/>
    </source>
</evidence>
<dbReference type="PANTHER" id="PTHR31650">
    <property type="entry name" value="O-ACYLTRANSFERASE (WSD1-LIKE) FAMILY PROTEIN"/>
    <property type="match status" value="1"/>
</dbReference>
<evidence type="ECO:0000256" key="1">
    <source>
        <dbReference type="ARBA" id="ARBA00004771"/>
    </source>
</evidence>
<dbReference type="InterPro" id="IPR045034">
    <property type="entry name" value="O-acyltransferase_WSD1-like"/>
</dbReference>
<dbReference type="Proteomes" id="UP000677054">
    <property type="component" value="Unassembled WGS sequence"/>
</dbReference>
<evidence type="ECO:0000259" key="9">
    <source>
        <dbReference type="Pfam" id="PF06974"/>
    </source>
</evidence>
<dbReference type="PANTHER" id="PTHR31650:SF1">
    <property type="entry name" value="WAX ESTER SYNTHASE_DIACYLGLYCEROL ACYLTRANSFERASE 4-RELATED"/>
    <property type="match status" value="1"/>
</dbReference>